<proteinExistence type="predicted"/>
<comment type="caution">
    <text evidence="1">The sequence shown here is derived from an EMBL/GenBank/DDBJ whole genome shotgun (WGS) entry which is preliminary data.</text>
</comment>
<organism evidence="1 2">
    <name type="scientific">Merluccius polli</name>
    <name type="common">Benguela hake</name>
    <name type="synonym">Merluccius cadenati</name>
    <dbReference type="NCBI Taxonomy" id="89951"/>
    <lineage>
        <taxon>Eukaryota</taxon>
        <taxon>Metazoa</taxon>
        <taxon>Chordata</taxon>
        <taxon>Craniata</taxon>
        <taxon>Vertebrata</taxon>
        <taxon>Euteleostomi</taxon>
        <taxon>Actinopterygii</taxon>
        <taxon>Neopterygii</taxon>
        <taxon>Teleostei</taxon>
        <taxon>Neoteleostei</taxon>
        <taxon>Acanthomorphata</taxon>
        <taxon>Zeiogadaria</taxon>
        <taxon>Gadariae</taxon>
        <taxon>Gadiformes</taxon>
        <taxon>Gadoidei</taxon>
        <taxon>Merlucciidae</taxon>
        <taxon>Merluccius</taxon>
    </lineage>
</organism>
<dbReference type="EMBL" id="JAOPHQ010003696">
    <property type="protein sequence ID" value="KAK0142386.1"/>
    <property type="molecule type" value="Genomic_DNA"/>
</dbReference>
<dbReference type="Proteomes" id="UP001174136">
    <property type="component" value="Unassembled WGS sequence"/>
</dbReference>
<sequence length="107" mass="12168">MNTPQNWARCGDQASVNPQVGLIAARISECLADISTWMTAHHLKLKLDKTELLFVSGKECPYIDLLVTVKDIMLCCTANITMVVRFCRFALYNIRRIRPFRGKQHSA</sequence>
<evidence type="ECO:0000313" key="1">
    <source>
        <dbReference type="EMBL" id="KAK0142386.1"/>
    </source>
</evidence>
<protein>
    <recommendedName>
        <fullName evidence="3">Reverse transcriptase domain-containing protein</fullName>
    </recommendedName>
</protein>
<evidence type="ECO:0008006" key="3">
    <source>
        <dbReference type="Google" id="ProtNLM"/>
    </source>
</evidence>
<keyword evidence="2" id="KW-1185">Reference proteome</keyword>
<accession>A0AA47NXF8</accession>
<dbReference type="AlphaFoldDB" id="A0AA47NXF8"/>
<gene>
    <name evidence="1" type="ORF">N1851_019830</name>
</gene>
<reference evidence="1" key="1">
    <citation type="journal article" date="2023" name="Front. Mar. Sci.">
        <title>A new Merluccius polli reference genome to investigate the effects of global change in West African waters.</title>
        <authorList>
            <person name="Mateo J.L."/>
            <person name="Blanco-Fernandez C."/>
            <person name="Garcia-Vazquez E."/>
            <person name="Machado-Schiaffino G."/>
        </authorList>
    </citation>
    <scope>NUCLEOTIDE SEQUENCE</scope>
    <source>
        <strain evidence="1">C29</strain>
        <tissue evidence="1">Fin</tissue>
    </source>
</reference>
<evidence type="ECO:0000313" key="2">
    <source>
        <dbReference type="Proteomes" id="UP001174136"/>
    </source>
</evidence>
<name>A0AA47NXF8_MERPO</name>